<dbReference type="OrthoDB" id="6515973at2"/>
<dbReference type="GO" id="GO:0009289">
    <property type="term" value="C:pilus"/>
    <property type="evidence" value="ECO:0007669"/>
    <property type="project" value="InterPro"/>
</dbReference>
<accession>A0A376DFJ9</accession>
<proteinExistence type="inferred from homology"/>
<organism evidence="4 5">
    <name type="scientific">Edwardsiella hoshinae</name>
    <dbReference type="NCBI Taxonomy" id="93378"/>
    <lineage>
        <taxon>Bacteria</taxon>
        <taxon>Pseudomonadati</taxon>
        <taxon>Pseudomonadota</taxon>
        <taxon>Gammaproteobacteria</taxon>
        <taxon>Enterobacterales</taxon>
        <taxon>Hafniaceae</taxon>
        <taxon>Edwardsiella</taxon>
    </lineage>
</organism>
<keyword evidence="1 3" id="KW-0732">Signal</keyword>
<gene>
    <name evidence="4" type="ORF">NCTC12121_01840</name>
</gene>
<dbReference type="GO" id="GO:0007155">
    <property type="term" value="P:cell adhesion"/>
    <property type="evidence" value="ECO:0007669"/>
    <property type="project" value="InterPro"/>
</dbReference>
<comment type="similarity">
    <text evidence="2">Belongs to the fimbrial K88 protein family.</text>
</comment>
<dbReference type="STRING" id="93378.A9798_08970"/>
<evidence type="ECO:0000256" key="3">
    <source>
        <dbReference type="SAM" id="SignalP"/>
    </source>
</evidence>
<dbReference type="AlphaFoldDB" id="A0A376DFJ9"/>
<dbReference type="EMBL" id="UFXZ01000001">
    <property type="protein sequence ID" value="STC88556.1"/>
    <property type="molecule type" value="Genomic_DNA"/>
</dbReference>
<evidence type="ECO:0000313" key="5">
    <source>
        <dbReference type="Proteomes" id="UP000255248"/>
    </source>
</evidence>
<protein>
    <submittedName>
        <fullName evidence="4">Fimbrial, major and minor subunit</fullName>
    </submittedName>
</protein>
<name>A0A376DFJ9_9GAMM</name>
<dbReference type="Pfam" id="PF02432">
    <property type="entry name" value="Fimbrial_K88"/>
    <property type="match status" value="1"/>
</dbReference>
<feature type="chain" id="PRO_5016698553" evidence="3">
    <location>
        <begin position="21"/>
        <end position="273"/>
    </location>
</feature>
<sequence>MKGITGLLLAASLLPMGVLAWSTPGKDFSGTLTLGGPVTHTRNPWLWKIGGGSHELHAPRRAQWSRNGQQIIPVPLPALTLLLGKTRAPAPAGGVGLAPDVTYGKGIAGFSLQWTAPGQAEVVLPLTGDNRSHPGQLVFRIEAAALLRSQPAAPSATPTGGATTSSASHADAALNQALYNDLRGNGLPPAGAMLPREQTAAHLQAMFAGEGPAWLATLRLPGVAGLSQFRNTALHQVEGVYGARLVAGSGELRLNGAIPAHWQVSLPVSIDYP</sequence>
<dbReference type="Proteomes" id="UP000255248">
    <property type="component" value="Unassembled WGS sequence"/>
</dbReference>
<reference evidence="4 5" key="1">
    <citation type="submission" date="2018-06" db="EMBL/GenBank/DDBJ databases">
        <authorList>
            <consortium name="Pathogen Informatics"/>
            <person name="Doyle S."/>
        </authorList>
    </citation>
    <scope>NUCLEOTIDE SEQUENCE [LARGE SCALE GENOMIC DNA]</scope>
    <source>
        <strain evidence="4 5">NCTC12121</strain>
    </source>
</reference>
<dbReference type="RefSeq" id="WP_024524975.1">
    <property type="nucleotide sequence ID" value="NZ_CP065626.1"/>
</dbReference>
<evidence type="ECO:0000256" key="1">
    <source>
        <dbReference type="ARBA" id="ARBA00022729"/>
    </source>
</evidence>
<evidence type="ECO:0000256" key="2">
    <source>
        <dbReference type="ARBA" id="ARBA00049989"/>
    </source>
</evidence>
<dbReference type="InterPro" id="IPR003467">
    <property type="entry name" value="Fimbrial_K88_FaeH"/>
</dbReference>
<feature type="signal peptide" evidence="3">
    <location>
        <begin position="1"/>
        <end position="20"/>
    </location>
</feature>
<evidence type="ECO:0000313" key="4">
    <source>
        <dbReference type="EMBL" id="STC88556.1"/>
    </source>
</evidence>